<dbReference type="RefSeq" id="WP_349946695.1">
    <property type="nucleotide sequence ID" value="NZ_CP157940.1"/>
</dbReference>
<dbReference type="SUPFAM" id="SSF140566">
    <property type="entry name" value="FlgN-like"/>
    <property type="match status" value="1"/>
</dbReference>
<protein>
    <submittedName>
        <fullName evidence="2">Flagellar export chaperone FlgN</fullName>
    </submittedName>
</protein>
<gene>
    <name evidence="2" type="primary">flgN</name>
    <name evidence="2" type="ORF">ABFV83_20805</name>
</gene>
<dbReference type="EMBL" id="CP157940">
    <property type="protein sequence ID" value="XBS54202.1"/>
    <property type="molecule type" value="Genomic_DNA"/>
</dbReference>
<keyword evidence="2" id="KW-0282">Flagellum</keyword>
<dbReference type="Gene3D" id="1.20.58.300">
    <property type="entry name" value="FlgN-like"/>
    <property type="match status" value="1"/>
</dbReference>
<dbReference type="InterPro" id="IPR036679">
    <property type="entry name" value="FlgN-like_sf"/>
</dbReference>
<keyword evidence="2" id="KW-0966">Cell projection</keyword>
<keyword evidence="2" id="KW-0969">Cilium</keyword>
<dbReference type="GO" id="GO:0044780">
    <property type="term" value="P:bacterial-type flagellum assembly"/>
    <property type="evidence" value="ECO:0007669"/>
    <property type="project" value="InterPro"/>
</dbReference>
<evidence type="ECO:0000313" key="2">
    <source>
        <dbReference type="EMBL" id="XBS54202.1"/>
    </source>
</evidence>
<reference evidence="2" key="1">
    <citation type="submission" date="2024-06" db="EMBL/GenBank/DDBJ databases">
        <title>Lacrimispora cavernae sp. nov., a novel anaerobe isolated from bat guano pile inside a cave.</title>
        <authorList>
            <person name="Miller S.L."/>
            <person name="Lu N."/>
            <person name="King J."/>
            <person name="Sankaranarayanan K."/>
            <person name="Lawson P.A."/>
        </authorList>
    </citation>
    <scope>NUCLEOTIDE SEQUENCE</scope>
    <source>
        <strain evidence="2">BS-2</strain>
    </source>
</reference>
<dbReference type="AlphaFoldDB" id="A0AAU7PPD7"/>
<keyword evidence="1" id="KW-1005">Bacterial flagellum biogenesis</keyword>
<name>A0AAU7PPD7_9FIRM</name>
<sequence>MNDFIAVIEDMIQLFQDLVSVEQVKLEAVKKNRVTYVEDCMNKEQAAILKLRGLDKKREDCQERLGMKGDTFQQILSKVSEDDGRNQLKELFDRLSRQVRLFQEISDGARAMIELNLHMIDKAIQNSQRKMAPDKAKWEGLL</sequence>
<evidence type="ECO:0000256" key="1">
    <source>
        <dbReference type="ARBA" id="ARBA00022795"/>
    </source>
</evidence>
<dbReference type="InterPro" id="IPR007809">
    <property type="entry name" value="FlgN-like"/>
</dbReference>
<proteinExistence type="predicted"/>
<dbReference type="Pfam" id="PF05130">
    <property type="entry name" value="FlgN"/>
    <property type="match status" value="1"/>
</dbReference>
<accession>A0AAU7PPD7</accession>
<organism evidence="2">
    <name type="scientific">Lacrimispora sp. BS-2</name>
    <dbReference type="NCBI Taxonomy" id="3151850"/>
    <lineage>
        <taxon>Bacteria</taxon>
        <taxon>Bacillati</taxon>
        <taxon>Bacillota</taxon>
        <taxon>Clostridia</taxon>
        <taxon>Lachnospirales</taxon>
        <taxon>Lachnospiraceae</taxon>
        <taxon>Lacrimispora</taxon>
    </lineage>
</organism>